<evidence type="ECO:0000256" key="1">
    <source>
        <dbReference type="ARBA" id="ARBA00005091"/>
    </source>
</evidence>
<feature type="active site" description="Nucleophile" evidence="10 11">
    <location>
        <position position="77"/>
    </location>
</feature>
<sequence>MKVAVIKYNAGNVQSVLYALERLGADAVLTDDLEIISKADKVIFPGQGEASTAMHYLKEKKLDRLIPELKQPFFGVCLGQQLLCEYSEENDTKCLGVFPVKVKKFIPESYEEFKVPHVGWNNLLELKSPLLVGLDDESYVYYVHSFYCELSEFTIAQTHYIHDFAALMHRDNFYAMQAHPEKSGKVGERILENFLSKT</sequence>
<comment type="pathway">
    <text evidence="1 10">Amino-acid biosynthesis; L-histidine biosynthesis; L-histidine from 5-phospho-alpha-D-ribose 1-diphosphate: step 5/9.</text>
</comment>
<comment type="subcellular location">
    <subcellularLocation>
        <location evidence="10">Cytoplasm</location>
    </subcellularLocation>
</comment>
<keyword evidence="10" id="KW-0963">Cytoplasm</keyword>
<reference evidence="14" key="1">
    <citation type="submission" date="2017-04" db="EMBL/GenBank/DDBJ databases">
        <authorList>
            <person name="Varghese N."/>
            <person name="Submissions S."/>
        </authorList>
    </citation>
    <scope>NUCLEOTIDE SEQUENCE [LARGE SCALE GENOMIC DNA]</scope>
    <source>
        <strain evidence="14">DSM 16537</strain>
    </source>
</reference>
<dbReference type="Gene3D" id="3.40.50.880">
    <property type="match status" value="1"/>
</dbReference>
<comment type="function">
    <text evidence="10">IGPS catalyzes the conversion of PRFAR and glutamine to IGP, AICAR and glutamate. The HisH subunit catalyzes the hydrolysis of glutamine to glutamate and ammonia as part of the synthesis of IGP and AICAR. The resulting ammonia molecule is channeled to the active site of HisF.</text>
</comment>
<protein>
    <recommendedName>
        <fullName evidence="10">Imidazole glycerol phosphate synthase subunit HisH</fullName>
        <ecNumber evidence="10">4.3.2.10</ecNumber>
    </recommendedName>
    <alternativeName>
        <fullName evidence="10">IGP synthase glutaminase subunit</fullName>
        <ecNumber evidence="10">3.5.1.2</ecNumber>
    </alternativeName>
    <alternativeName>
        <fullName evidence="10">IGP synthase subunit HisH</fullName>
    </alternativeName>
    <alternativeName>
        <fullName evidence="10">ImGP synthase subunit HisH</fullName>
        <shortName evidence="10">IGPS subunit HisH</shortName>
    </alternativeName>
</protein>
<keyword evidence="3 10" id="KW-0028">Amino-acid biosynthesis</keyword>
<dbReference type="PROSITE" id="PS51273">
    <property type="entry name" value="GATASE_TYPE_1"/>
    <property type="match status" value="1"/>
</dbReference>
<name>A0A1W2H569_9BACT</name>
<dbReference type="NCBIfam" id="TIGR01855">
    <property type="entry name" value="IMP_synth_hisH"/>
    <property type="match status" value="1"/>
</dbReference>
<dbReference type="EC" id="3.5.1.2" evidence="10"/>
<feature type="active site" evidence="10 11">
    <location>
        <position position="179"/>
    </location>
</feature>
<feature type="domain" description="Glutamine amidotransferase" evidence="12">
    <location>
        <begin position="9"/>
        <end position="196"/>
    </location>
</feature>
<evidence type="ECO:0000256" key="7">
    <source>
        <dbReference type="ARBA" id="ARBA00023239"/>
    </source>
</evidence>
<dbReference type="SUPFAM" id="SSF52317">
    <property type="entry name" value="Class I glutamine amidotransferase-like"/>
    <property type="match status" value="1"/>
</dbReference>
<evidence type="ECO:0000256" key="5">
    <source>
        <dbReference type="ARBA" id="ARBA00022962"/>
    </source>
</evidence>
<comment type="catalytic activity">
    <reaction evidence="8 10">
        <text>5-[(5-phospho-1-deoxy-D-ribulos-1-ylimino)methylamino]-1-(5-phospho-beta-D-ribosyl)imidazole-4-carboxamide + L-glutamine = D-erythro-1-(imidazol-4-yl)glycerol 3-phosphate + 5-amino-1-(5-phospho-beta-D-ribosyl)imidazole-4-carboxamide + L-glutamate + H(+)</text>
        <dbReference type="Rhea" id="RHEA:24793"/>
        <dbReference type="ChEBI" id="CHEBI:15378"/>
        <dbReference type="ChEBI" id="CHEBI:29985"/>
        <dbReference type="ChEBI" id="CHEBI:58278"/>
        <dbReference type="ChEBI" id="CHEBI:58359"/>
        <dbReference type="ChEBI" id="CHEBI:58475"/>
        <dbReference type="ChEBI" id="CHEBI:58525"/>
        <dbReference type="EC" id="4.3.2.10"/>
    </reaction>
</comment>
<comment type="catalytic activity">
    <reaction evidence="9 10">
        <text>L-glutamine + H2O = L-glutamate + NH4(+)</text>
        <dbReference type="Rhea" id="RHEA:15889"/>
        <dbReference type="ChEBI" id="CHEBI:15377"/>
        <dbReference type="ChEBI" id="CHEBI:28938"/>
        <dbReference type="ChEBI" id="CHEBI:29985"/>
        <dbReference type="ChEBI" id="CHEBI:58359"/>
        <dbReference type="EC" id="3.5.1.2"/>
    </reaction>
</comment>
<keyword evidence="13" id="KW-0808">Transferase</keyword>
<dbReference type="Pfam" id="PF00117">
    <property type="entry name" value="GATase"/>
    <property type="match status" value="1"/>
</dbReference>
<dbReference type="CDD" id="cd01748">
    <property type="entry name" value="GATase1_IGP_Synthase"/>
    <property type="match status" value="1"/>
</dbReference>
<comment type="subunit">
    <text evidence="2 10">Heterodimer of HisH and HisF.</text>
</comment>
<evidence type="ECO:0000313" key="14">
    <source>
        <dbReference type="Proteomes" id="UP000192333"/>
    </source>
</evidence>
<keyword evidence="14" id="KW-1185">Reference proteome</keyword>
<proteinExistence type="inferred from homology"/>
<dbReference type="InterPro" id="IPR017926">
    <property type="entry name" value="GATASE"/>
</dbReference>
<evidence type="ECO:0000256" key="9">
    <source>
        <dbReference type="ARBA" id="ARBA00049534"/>
    </source>
</evidence>
<organism evidence="13 14">
    <name type="scientific">Aquiflexum balticum DSM 16537</name>
    <dbReference type="NCBI Taxonomy" id="758820"/>
    <lineage>
        <taxon>Bacteria</taxon>
        <taxon>Pseudomonadati</taxon>
        <taxon>Bacteroidota</taxon>
        <taxon>Cytophagia</taxon>
        <taxon>Cytophagales</taxon>
        <taxon>Cyclobacteriaceae</taxon>
        <taxon>Aquiflexum</taxon>
    </lineage>
</organism>
<dbReference type="STRING" id="758820.SAMN00777080_2700"/>
<dbReference type="EC" id="4.3.2.10" evidence="10"/>
<dbReference type="UniPathway" id="UPA00031">
    <property type="reaction ID" value="UER00010"/>
</dbReference>
<dbReference type="GO" id="GO:0016829">
    <property type="term" value="F:lyase activity"/>
    <property type="evidence" value="ECO:0007669"/>
    <property type="project" value="UniProtKB-KW"/>
</dbReference>
<dbReference type="GO" id="GO:0000107">
    <property type="term" value="F:imidazoleglycerol-phosphate synthase activity"/>
    <property type="evidence" value="ECO:0007669"/>
    <property type="project" value="UniProtKB-UniRule"/>
</dbReference>
<evidence type="ECO:0000256" key="11">
    <source>
        <dbReference type="PIRSR" id="PIRSR000495-1"/>
    </source>
</evidence>
<gene>
    <name evidence="10" type="primary">hisH</name>
    <name evidence="13" type="ORF">SAMN00777080_2700</name>
</gene>
<evidence type="ECO:0000256" key="10">
    <source>
        <dbReference type="HAMAP-Rule" id="MF_00278"/>
    </source>
</evidence>
<keyword evidence="6 10" id="KW-0368">Histidine biosynthesis</keyword>
<dbReference type="AlphaFoldDB" id="A0A1W2H569"/>
<keyword evidence="7 10" id="KW-0456">Lyase</keyword>
<dbReference type="PANTHER" id="PTHR42701">
    <property type="entry name" value="IMIDAZOLE GLYCEROL PHOSPHATE SYNTHASE SUBUNIT HISH"/>
    <property type="match status" value="1"/>
</dbReference>
<dbReference type="Proteomes" id="UP000192333">
    <property type="component" value="Chromosome I"/>
</dbReference>
<dbReference type="EMBL" id="LT838813">
    <property type="protein sequence ID" value="SMD44085.1"/>
    <property type="molecule type" value="Genomic_DNA"/>
</dbReference>
<evidence type="ECO:0000256" key="6">
    <source>
        <dbReference type="ARBA" id="ARBA00023102"/>
    </source>
</evidence>
<dbReference type="GO" id="GO:0004359">
    <property type="term" value="F:glutaminase activity"/>
    <property type="evidence" value="ECO:0007669"/>
    <property type="project" value="UniProtKB-EC"/>
</dbReference>
<keyword evidence="5 10" id="KW-0315">Glutamine amidotransferase</keyword>
<dbReference type="PANTHER" id="PTHR42701:SF1">
    <property type="entry name" value="IMIDAZOLE GLYCEROL PHOSPHATE SYNTHASE SUBUNIT HISH"/>
    <property type="match status" value="1"/>
</dbReference>
<dbReference type="PIRSF" id="PIRSF000495">
    <property type="entry name" value="Amidotransf_hisH"/>
    <property type="match status" value="1"/>
</dbReference>
<evidence type="ECO:0000259" key="12">
    <source>
        <dbReference type="Pfam" id="PF00117"/>
    </source>
</evidence>
<dbReference type="RefSeq" id="WP_084120917.1">
    <property type="nucleotide sequence ID" value="NZ_LT838813.1"/>
</dbReference>
<evidence type="ECO:0000256" key="3">
    <source>
        <dbReference type="ARBA" id="ARBA00022605"/>
    </source>
</evidence>
<keyword evidence="4 10" id="KW-0378">Hydrolase</keyword>
<evidence type="ECO:0000256" key="4">
    <source>
        <dbReference type="ARBA" id="ARBA00022801"/>
    </source>
</evidence>
<dbReference type="HAMAP" id="MF_00278">
    <property type="entry name" value="HisH"/>
    <property type="match status" value="1"/>
</dbReference>
<dbReference type="InterPro" id="IPR029062">
    <property type="entry name" value="Class_I_gatase-like"/>
</dbReference>
<evidence type="ECO:0000256" key="8">
    <source>
        <dbReference type="ARBA" id="ARBA00047838"/>
    </source>
</evidence>
<feature type="active site" evidence="10 11">
    <location>
        <position position="181"/>
    </location>
</feature>
<dbReference type="InterPro" id="IPR010139">
    <property type="entry name" value="Imidazole-glycPsynth_HisH"/>
</dbReference>
<accession>A0A1W2H569</accession>
<dbReference type="OrthoDB" id="9807137at2"/>
<dbReference type="GO" id="GO:0005737">
    <property type="term" value="C:cytoplasm"/>
    <property type="evidence" value="ECO:0007669"/>
    <property type="project" value="UniProtKB-SubCell"/>
</dbReference>
<evidence type="ECO:0000256" key="2">
    <source>
        <dbReference type="ARBA" id="ARBA00011152"/>
    </source>
</evidence>
<evidence type="ECO:0000313" key="13">
    <source>
        <dbReference type="EMBL" id="SMD44085.1"/>
    </source>
</evidence>
<dbReference type="GO" id="GO:0000105">
    <property type="term" value="P:L-histidine biosynthetic process"/>
    <property type="evidence" value="ECO:0007669"/>
    <property type="project" value="UniProtKB-UniRule"/>
</dbReference>